<reference evidence="2" key="2">
    <citation type="journal article" date="2020" name="J. Appl. Microbiol.">
        <title>Genetic characterization of Shigatoxigenic and enteropathogenic Escherichia coli O80:H2 from diarrheic and septicemic calves and relatedness to human Shigatoxigenic E. coli O80:H2.</title>
        <authorList>
            <person name="Habets A."/>
            <person name="Crombe F."/>
            <person name="Nakamura K."/>
            <person name="Guerin V."/>
            <person name="De Rauw K."/>
            <person name="Pierard D."/>
            <person name="Saulmont M."/>
            <person name="Hayashi T."/>
            <person name="Mainil J.G."/>
            <person name="Thiry D."/>
        </authorList>
    </citation>
    <scope>NUCLEOTIDE SEQUENCE [LARGE SCALE GENOMIC DNA]</scope>
    <source>
        <strain evidence="2">EH3306</strain>
    </source>
</reference>
<dbReference type="EMBL" id="JABUPJ010000018">
    <property type="protein sequence ID" value="NYQ39954.1"/>
    <property type="molecule type" value="Genomic_DNA"/>
</dbReference>
<evidence type="ECO:0000313" key="3">
    <source>
        <dbReference type="Proteomes" id="UP000462271"/>
    </source>
</evidence>
<comment type="caution">
    <text evidence="2">The sequence shown here is derived from an EMBL/GenBank/DDBJ whole genome shotgun (WGS) entry which is preliminary data.</text>
</comment>
<protein>
    <submittedName>
        <fullName evidence="2">Uncharacterized protein</fullName>
    </submittedName>
</protein>
<dbReference type="RefSeq" id="WP_000120168.1">
    <property type="nucleotide sequence ID" value="NZ_BFMR01000219.1"/>
</dbReference>
<name>A0A0K5IW80_ECOLX</name>
<gene>
    <name evidence="2" type="ORF">G4A38_15320</name>
    <name evidence="1" type="ORF">GQM21_32060</name>
</gene>
<dbReference type="AlphaFoldDB" id="A0A0K5IW80"/>
<proteinExistence type="predicted"/>
<accession>A0A0K5IW80</accession>
<evidence type="ECO:0000313" key="1">
    <source>
        <dbReference type="EMBL" id="MWL01689.1"/>
    </source>
</evidence>
<organism evidence="2">
    <name type="scientific">Escherichia coli</name>
    <dbReference type="NCBI Taxonomy" id="562"/>
    <lineage>
        <taxon>Bacteria</taxon>
        <taxon>Pseudomonadati</taxon>
        <taxon>Pseudomonadota</taxon>
        <taxon>Gammaproteobacteria</taxon>
        <taxon>Enterobacterales</taxon>
        <taxon>Enterobacteriaceae</taxon>
        <taxon>Escherichia</taxon>
    </lineage>
</organism>
<reference evidence="1 3" key="1">
    <citation type="submission" date="2019-12" db="EMBL/GenBank/DDBJ databases">
        <title>Enteriobacteria Tanzani isolates_10432.</title>
        <authorList>
            <person name="Subbiah M."/>
            <person name="Call D."/>
        </authorList>
    </citation>
    <scope>NUCLEOTIDE SEQUENCE [LARGE SCALE GENOMIC DNA]</scope>
    <source>
        <strain evidence="1 3">10432wG8</strain>
    </source>
</reference>
<sequence>MSYGAQVWSPSRQEMVDALAPVYYLDYFTPSGSGSRTYEVEAGLGIDYYIMDVTNGKYTSLTVSGNTISWSGASGNLNILVFQK</sequence>
<dbReference type="EMBL" id="WTML01000729">
    <property type="protein sequence ID" value="MWL01689.1"/>
    <property type="molecule type" value="Genomic_DNA"/>
</dbReference>
<dbReference type="Proteomes" id="UP000462271">
    <property type="component" value="Unassembled WGS sequence"/>
</dbReference>
<dbReference type="Proteomes" id="UP000540485">
    <property type="component" value="Unassembled WGS sequence"/>
</dbReference>
<evidence type="ECO:0000313" key="2">
    <source>
        <dbReference type="EMBL" id="NYQ39954.1"/>
    </source>
</evidence>